<dbReference type="SUPFAM" id="SSF159941">
    <property type="entry name" value="MM3350-like"/>
    <property type="match status" value="1"/>
</dbReference>
<dbReference type="SUPFAM" id="SSF144232">
    <property type="entry name" value="HIT/MYND zinc finger-like"/>
    <property type="match status" value="1"/>
</dbReference>
<evidence type="ECO:0000256" key="4">
    <source>
        <dbReference type="PROSITE-ProRule" id="PRU00134"/>
    </source>
</evidence>
<reference evidence="6 7" key="1">
    <citation type="journal article" date="2018" name="Evol. Lett.">
        <title>Horizontal gene cluster transfer increased hallucinogenic mushroom diversity.</title>
        <authorList>
            <person name="Reynolds H.T."/>
            <person name="Vijayakumar V."/>
            <person name="Gluck-Thaler E."/>
            <person name="Korotkin H.B."/>
            <person name="Matheny P.B."/>
            <person name="Slot J.C."/>
        </authorList>
    </citation>
    <scope>NUCLEOTIDE SEQUENCE [LARGE SCALE GENOMIC DNA]</scope>
    <source>
        <strain evidence="6 7">2629</strain>
    </source>
</reference>
<dbReference type="PROSITE" id="PS50865">
    <property type="entry name" value="ZF_MYND_2"/>
    <property type="match status" value="1"/>
</dbReference>
<evidence type="ECO:0000256" key="1">
    <source>
        <dbReference type="ARBA" id="ARBA00022723"/>
    </source>
</evidence>
<feature type="domain" description="MYND-type" evidence="5">
    <location>
        <begin position="386"/>
        <end position="428"/>
    </location>
</feature>
<dbReference type="Pfam" id="PF01753">
    <property type="entry name" value="zf-MYND"/>
    <property type="match status" value="1"/>
</dbReference>
<comment type="caution">
    <text evidence="6">The sequence shown here is derived from an EMBL/GenBank/DDBJ whole genome shotgun (WGS) entry which is preliminary data.</text>
</comment>
<evidence type="ECO:0000313" key="7">
    <source>
        <dbReference type="Proteomes" id="UP000284842"/>
    </source>
</evidence>
<dbReference type="Gene3D" id="3.10.290.30">
    <property type="entry name" value="MM3350-like"/>
    <property type="match status" value="1"/>
</dbReference>
<keyword evidence="2 4" id="KW-0863">Zinc-finger</keyword>
<dbReference type="PANTHER" id="PTHR41878">
    <property type="entry name" value="LEXA REPRESSOR-RELATED"/>
    <property type="match status" value="1"/>
</dbReference>
<accession>A0A409W5S6</accession>
<dbReference type="EMBL" id="NHTK01005792">
    <property type="protein sequence ID" value="PPQ73856.1"/>
    <property type="molecule type" value="Genomic_DNA"/>
</dbReference>
<dbReference type="Pfam" id="PF07929">
    <property type="entry name" value="PRiA4_ORF3"/>
    <property type="match status" value="1"/>
</dbReference>
<dbReference type="OrthoDB" id="432970at2759"/>
<sequence length="466" mass="52638">MMDPNSLYRAHGMVPPRTAAQRGLQPKFVKFAPGDRGDHLPDIFFEDPRVHKPKPGPLGQIHAWGLLPQMTTQSLYAFGRHVRPERQFMEVIIDRKKKELKKHDFNGLEKCDVICKIFLTGMLDKHGNPRIWRRFKVSAGISLQALQDKVVAPLMGWVRNLHCYTFTDFRDGALFGPEHSSSIDVAHKAQVGYEYLPDDRYKFAHLFSKEGDEVGYLYDFGDKWFHQINIEKIIPPEQSTGAVEVLEGKGMCPGENMKGCLNYIDTLEDYDKGNTSKRAQIALQVLQSPNYKSFGKPIAQFDPSSFDLVATKARVAEALNTTNSVRTGAKQFTVPFVPQSQAFHNQTWLRDNVSFVMQHDDDDTTGAGHWRETMSETKDKLRVAVCAACGKPASAGVDLKTCSGCRKVMYCSVAHQKDHWKVLHKKQCTKEFLKQKEASQADRKDQSHPAAAIDVLARSLKLDDLD</sequence>
<evidence type="ECO:0000256" key="3">
    <source>
        <dbReference type="ARBA" id="ARBA00022833"/>
    </source>
</evidence>
<dbReference type="InterPro" id="IPR002893">
    <property type="entry name" value="Znf_MYND"/>
</dbReference>
<protein>
    <recommendedName>
        <fullName evidence="5">MYND-type domain-containing protein</fullName>
    </recommendedName>
</protein>
<dbReference type="Gene3D" id="6.10.140.2220">
    <property type="match status" value="1"/>
</dbReference>
<name>A0A409W5S6_9AGAR</name>
<dbReference type="GO" id="GO:0008270">
    <property type="term" value="F:zinc ion binding"/>
    <property type="evidence" value="ECO:0007669"/>
    <property type="project" value="UniProtKB-KW"/>
</dbReference>
<gene>
    <name evidence="6" type="ORF">CVT24_012246</name>
</gene>
<dbReference type="InParanoid" id="A0A409W5S6"/>
<evidence type="ECO:0000313" key="6">
    <source>
        <dbReference type="EMBL" id="PPQ73856.1"/>
    </source>
</evidence>
<dbReference type="AlphaFoldDB" id="A0A409W5S6"/>
<keyword evidence="1" id="KW-0479">Metal-binding</keyword>
<organism evidence="6 7">
    <name type="scientific">Panaeolus cyanescens</name>
    <dbReference type="NCBI Taxonomy" id="181874"/>
    <lineage>
        <taxon>Eukaryota</taxon>
        <taxon>Fungi</taxon>
        <taxon>Dikarya</taxon>
        <taxon>Basidiomycota</taxon>
        <taxon>Agaricomycotina</taxon>
        <taxon>Agaricomycetes</taxon>
        <taxon>Agaricomycetidae</taxon>
        <taxon>Agaricales</taxon>
        <taxon>Agaricineae</taxon>
        <taxon>Galeropsidaceae</taxon>
        <taxon>Panaeolus</taxon>
    </lineage>
</organism>
<dbReference type="InterPro" id="IPR024047">
    <property type="entry name" value="MM3350-like_sf"/>
</dbReference>
<proteinExistence type="predicted"/>
<dbReference type="PROSITE" id="PS01360">
    <property type="entry name" value="ZF_MYND_1"/>
    <property type="match status" value="1"/>
</dbReference>
<evidence type="ECO:0000256" key="2">
    <source>
        <dbReference type="ARBA" id="ARBA00022771"/>
    </source>
</evidence>
<dbReference type="InterPro" id="IPR012912">
    <property type="entry name" value="Plasmid_pRiA4b_Orf3-like"/>
</dbReference>
<keyword evidence="3" id="KW-0862">Zinc</keyword>
<evidence type="ECO:0000259" key="5">
    <source>
        <dbReference type="PROSITE" id="PS50865"/>
    </source>
</evidence>
<dbReference type="Proteomes" id="UP000284842">
    <property type="component" value="Unassembled WGS sequence"/>
</dbReference>
<keyword evidence="7" id="KW-1185">Reference proteome</keyword>
<dbReference type="PANTHER" id="PTHR41878:SF1">
    <property type="entry name" value="TNPR PROTEIN"/>
    <property type="match status" value="1"/>
</dbReference>